<accession>X6MW97</accession>
<dbReference type="AlphaFoldDB" id="X6MW97"/>
<dbReference type="Proteomes" id="UP000023152">
    <property type="component" value="Unassembled WGS sequence"/>
</dbReference>
<keyword evidence="2" id="KW-0812">Transmembrane</keyword>
<evidence type="ECO:0000313" key="4">
    <source>
        <dbReference type="Proteomes" id="UP000023152"/>
    </source>
</evidence>
<keyword evidence="4" id="KW-1185">Reference proteome</keyword>
<sequence>MSHGVNTKQEDGLSDKEEVVDEVLEENEAGDVEANVEINESADEQPMEEDAAEPKEEVGIEEGQQEQEQEMGAIEEEEEQEIKEEDLDASDQKIVHLYEIVSELIEEQKARTQDLYSLMKGGSVEKVMRTVEERNDSLLQSLQTEFELKKAENEDGMEDGLLIYTYVYVLIVFIVTMLLLFVYEVDAQFELYNDIVKAFNEYLEAIAEFTTVIEEQKKAKGVYVRKEKEGEFLSLIFSTLSCVHRPLSKKKKNGGLYICIVCLL</sequence>
<organism evidence="3 4">
    <name type="scientific">Reticulomyxa filosa</name>
    <dbReference type="NCBI Taxonomy" id="46433"/>
    <lineage>
        <taxon>Eukaryota</taxon>
        <taxon>Sar</taxon>
        <taxon>Rhizaria</taxon>
        <taxon>Retaria</taxon>
        <taxon>Foraminifera</taxon>
        <taxon>Monothalamids</taxon>
        <taxon>Reticulomyxidae</taxon>
        <taxon>Reticulomyxa</taxon>
    </lineage>
</organism>
<dbReference type="EMBL" id="ASPP01015816">
    <property type="protein sequence ID" value="ETO17886.1"/>
    <property type="molecule type" value="Genomic_DNA"/>
</dbReference>
<feature type="transmembrane region" description="Helical" evidence="2">
    <location>
        <begin position="161"/>
        <end position="183"/>
    </location>
</feature>
<gene>
    <name evidence="3" type="ORF">RFI_19419</name>
</gene>
<feature type="compositionally biased region" description="Acidic residues" evidence="1">
    <location>
        <begin position="18"/>
        <end position="31"/>
    </location>
</feature>
<keyword evidence="2" id="KW-0472">Membrane</keyword>
<proteinExistence type="predicted"/>
<feature type="compositionally biased region" description="Basic and acidic residues" evidence="1">
    <location>
        <begin position="8"/>
        <end position="17"/>
    </location>
</feature>
<comment type="caution">
    <text evidence="3">The sequence shown here is derived from an EMBL/GenBank/DDBJ whole genome shotgun (WGS) entry which is preliminary data.</text>
</comment>
<name>X6MW97_RETFI</name>
<reference evidence="3 4" key="1">
    <citation type="journal article" date="2013" name="Curr. Biol.">
        <title>The Genome of the Foraminiferan Reticulomyxa filosa.</title>
        <authorList>
            <person name="Glockner G."/>
            <person name="Hulsmann N."/>
            <person name="Schleicher M."/>
            <person name="Noegel A.A."/>
            <person name="Eichinger L."/>
            <person name="Gallinger C."/>
            <person name="Pawlowski J."/>
            <person name="Sierra R."/>
            <person name="Euteneuer U."/>
            <person name="Pillet L."/>
            <person name="Moustafa A."/>
            <person name="Platzer M."/>
            <person name="Groth M."/>
            <person name="Szafranski K."/>
            <person name="Schliwa M."/>
        </authorList>
    </citation>
    <scope>NUCLEOTIDE SEQUENCE [LARGE SCALE GENOMIC DNA]</scope>
</reference>
<evidence type="ECO:0000313" key="3">
    <source>
        <dbReference type="EMBL" id="ETO17886.1"/>
    </source>
</evidence>
<feature type="compositionally biased region" description="Acidic residues" evidence="1">
    <location>
        <begin position="59"/>
        <end position="86"/>
    </location>
</feature>
<feature type="region of interest" description="Disordered" evidence="1">
    <location>
        <begin position="1"/>
        <end position="86"/>
    </location>
</feature>
<evidence type="ECO:0000256" key="1">
    <source>
        <dbReference type="SAM" id="MobiDB-lite"/>
    </source>
</evidence>
<keyword evidence="2" id="KW-1133">Transmembrane helix</keyword>
<feature type="compositionally biased region" description="Acidic residues" evidence="1">
    <location>
        <begin position="40"/>
        <end position="51"/>
    </location>
</feature>
<protein>
    <submittedName>
        <fullName evidence="3">Uncharacterized protein</fullName>
    </submittedName>
</protein>
<evidence type="ECO:0000256" key="2">
    <source>
        <dbReference type="SAM" id="Phobius"/>
    </source>
</evidence>